<dbReference type="HAMAP" id="MF_03008">
    <property type="entry name" value="eIF3i"/>
    <property type="match status" value="1"/>
</dbReference>
<dbReference type="Proteomes" id="UP000035681">
    <property type="component" value="Unplaced"/>
</dbReference>
<comment type="similarity">
    <text evidence="7">Belongs to the eIF-3 subunit I family.</text>
</comment>
<dbReference type="Gene3D" id="2.130.10.10">
    <property type="entry name" value="YVTN repeat-like/Quinoprotein amine dehydrogenase"/>
    <property type="match status" value="1"/>
</dbReference>
<accession>A0A0K0DVF0</accession>
<evidence type="ECO:0000313" key="10">
    <source>
        <dbReference type="WBParaSite" id="SSTP_0000121600.1"/>
    </source>
</evidence>
<dbReference type="PANTHER" id="PTHR19877:SF1">
    <property type="entry name" value="EUKARYOTIC TRANSLATION INITIATION FACTOR 3 SUBUNIT I"/>
    <property type="match status" value="1"/>
</dbReference>
<dbReference type="GO" id="GO:0033290">
    <property type="term" value="C:eukaryotic 48S preinitiation complex"/>
    <property type="evidence" value="ECO:0007669"/>
    <property type="project" value="UniProtKB-UniRule"/>
</dbReference>
<proteinExistence type="inferred from homology"/>
<feature type="repeat" description="WD" evidence="8">
    <location>
        <begin position="48"/>
        <end position="89"/>
    </location>
</feature>
<dbReference type="GO" id="GO:0071541">
    <property type="term" value="C:eukaryotic translation initiation factor 3 complex, eIF3m"/>
    <property type="evidence" value="ECO:0007669"/>
    <property type="project" value="TreeGrafter"/>
</dbReference>
<dbReference type="SUPFAM" id="SSF50978">
    <property type="entry name" value="WD40 repeat-like"/>
    <property type="match status" value="1"/>
</dbReference>
<dbReference type="SMART" id="SM00320">
    <property type="entry name" value="WD40"/>
    <property type="match status" value="5"/>
</dbReference>
<keyword evidence="2 7" id="KW-0396">Initiation factor</keyword>
<feature type="repeat" description="WD" evidence="8">
    <location>
        <begin position="288"/>
        <end position="329"/>
    </location>
</feature>
<dbReference type="PROSITE" id="PS50082">
    <property type="entry name" value="WD_REPEATS_2"/>
    <property type="match status" value="4"/>
</dbReference>
<keyword evidence="9" id="KW-1185">Reference proteome</keyword>
<dbReference type="PROSITE" id="PS50294">
    <property type="entry name" value="WD_REPEATS_REGION"/>
    <property type="match status" value="4"/>
</dbReference>
<keyword evidence="3 8" id="KW-0853">WD repeat</keyword>
<evidence type="ECO:0000256" key="4">
    <source>
        <dbReference type="ARBA" id="ARBA00022737"/>
    </source>
</evidence>
<comment type="subunit">
    <text evidence="7">Component of the eukaryotic translation initiation factor 3 (eIF-3) complex.</text>
</comment>
<dbReference type="AlphaFoldDB" id="A0A0K0DVF0"/>
<dbReference type="GO" id="GO:0016282">
    <property type="term" value="C:eukaryotic 43S preinitiation complex"/>
    <property type="evidence" value="ECO:0007669"/>
    <property type="project" value="UniProtKB-UniRule"/>
</dbReference>
<dbReference type="GO" id="GO:0001732">
    <property type="term" value="P:formation of cytoplasmic translation initiation complex"/>
    <property type="evidence" value="ECO:0007669"/>
    <property type="project" value="UniProtKB-UniRule"/>
</dbReference>
<sequence>MRPLLLKGHERALTRVRINLEGDLIFTSAKDRTLCVWFTDNGERLGTYDGHEGAVWDIDVTWDTRQLLSSSGDCTVKIWDVCTGINIISMTNQVTTRSCAFSYSGNLAAYTTKKMQINPSILRVFDVRDPNQTVERQNYEEGSILFKKFKFDVDSESCIFSELDNVVTVGISNGTLEQYDIRNSSQPVNSIKEHNGNITDLQLSKDGNFLISSSTDKTAKVYHARTLKLLKSFRSGRPVNSAAISPTRDHIILGGGEEAMNVTQTSTSSGQFEARMYHLIYEQEFAKFKGHFGPINTLVFHPEGDIVITGGEDGYIRIQELDEKYKTFEMEK</sequence>
<organism evidence="10">
    <name type="scientific">Strongyloides stercoralis</name>
    <name type="common">Threadworm</name>
    <dbReference type="NCBI Taxonomy" id="6248"/>
    <lineage>
        <taxon>Eukaryota</taxon>
        <taxon>Metazoa</taxon>
        <taxon>Ecdysozoa</taxon>
        <taxon>Nematoda</taxon>
        <taxon>Chromadorea</taxon>
        <taxon>Rhabditida</taxon>
        <taxon>Tylenchina</taxon>
        <taxon>Panagrolaimomorpha</taxon>
        <taxon>Strongyloidoidea</taxon>
        <taxon>Strongyloididae</taxon>
        <taxon>Strongyloides</taxon>
    </lineage>
</organism>
<dbReference type="Pfam" id="PF24805">
    <property type="entry name" value="EIF3I"/>
    <property type="match status" value="1"/>
</dbReference>
<evidence type="ECO:0000256" key="5">
    <source>
        <dbReference type="ARBA" id="ARBA00022917"/>
    </source>
</evidence>
<dbReference type="WBParaSite" id="SSTP_0000121600.1">
    <property type="protein sequence ID" value="SSTP_0000121600.1"/>
    <property type="gene ID" value="SSTP_0000121600"/>
</dbReference>
<comment type="function">
    <text evidence="7">Component of the eukaryotic translation initiation factor 3 (eIF-3) complex, which is involved in protein synthesis of a specialized repertoire of mRNAs and, together with other initiation factors, stimulates binding of mRNA and methionyl-tRNAi to the 40S ribosome. The eIF-3 complex specifically targets and initiates translation of a subset of mRNAs involved in cell proliferation.</text>
</comment>
<evidence type="ECO:0000256" key="7">
    <source>
        <dbReference type="HAMAP-Rule" id="MF_03008"/>
    </source>
</evidence>
<dbReference type="InterPro" id="IPR015943">
    <property type="entry name" value="WD40/YVTN_repeat-like_dom_sf"/>
</dbReference>
<dbReference type="InterPro" id="IPR036322">
    <property type="entry name" value="WD40_repeat_dom_sf"/>
</dbReference>
<feature type="repeat" description="WD" evidence="8">
    <location>
        <begin position="191"/>
        <end position="232"/>
    </location>
</feature>
<evidence type="ECO:0000313" key="9">
    <source>
        <dbReference type="Proteomes" id="UP000035681"/>
    </source>
</evidence>
<evidence type="ECO:0000256" key="6">
    <source>
        <dbReference type="ARBA" id="ARBA00038394"/>
    </source>
</evidence>
<evidence type="ECO:0000256" key="1">
    <source>
        <dbReference type="ARBA" id="ARBA00022490"/>
    </source>
</evidence>
<name>A0A0K0DVF0_STRER</name>
<feature type="repeat" description="WD" evidence="8">
    <location>
        <begin position="6"/>
        <end position="47"/>
    </location>
</feature>
<keyword evidence="1 7" id="KW-0963">Cytoplasm</keyword>
<comment type="subcellular location">
    <subcellularLocation>
        <location evidence="7">Cytoplasm</location>
    </subcellularLocation>
</comment>
<dbReference type="WBParaSite" id="TCONS_00008610.p1">
    <property type="protein sequence ID" value="TCONS_00008610.p1"/>
    <property type="gene ID" value="XLOC_006538"/>
</dbReference>
<dbReference type="InterPro" id="IPR001680">
    <property type="entry name" value="WD40_rpt"/>
</dbReference>
<dbReference type="InterPro" id="IPR027525">
    <property type="entry name" value="eIF3i"/>
</dbReference>
<protein>
    <recommendedName>
        <fullName evidence="7">Eukaryotic translation initiation factor 3 subunit I</fullName>
        <shortName evidence="7">eIF3i</shortName>
    </recommendedName>
</protein>
<comment type="similarity">
    <text evidence="6">Belongs to the WD repeat STRAP family.</text>
</comment>
<reference evidence="10" key="1">
    <citation type="submission" date="2015-08" db="UniProtKB">
        <authorList>
            <consortium name="WormBaseParasite"/>
        </authorList>
    </citation>
    <scope>IDENTIFICATION</scope>
</reference>
<evidence type="ECO:0000256" key="8">
    <source>
        <dbReference type="PROSITE-ProRule" id="PRU00221"/>
    </source>
</evidence>
<dbReference type="PANTHER" id="PTHR19877">
    <property type="entry name" value="EUKARYOTIC TRANSLATION INITIATION FACTOR 3 SUBUNIT I"/>
    <property type="match status" value="1"/>
</dbReference>
<dbReference type="GO" id="GO:0003743">
    <property type="term" value="F:translation initiation factor activity"/>
    <property type="evidence" value="ECO:0007669"/>
    <property type="project" value="UniProtKB-UniRule"/>
</dbReference>
<dbReference type="STRING" id="6248.A0A0K0DVF0"/>
<evidence type="ECO:0000256" key="3">
    <source>
        <dbReference type="ARBA" id="ARBA00022574"/>
    </source>
</evidence>
<dbReference type="PROSITE" id="PS00678">
    <property type="entry name" value="WD_REPEATS_1"/>
    <property type="match status" value="1"/>
</dbReference>
<dbReference type="GO" id="GO:0003723">
    <property type="term" value="F:RNA binding"/>
    <property type="evidence" value="ECO:0007669"/>
    <property type="project" value="TreeGrafter"/>
</dbReference>
<keyword evidence="4" id="KW-0677">Repeat</keyword>
<dbReference type="InterPro" id="IPR019775">
    <property type="entry name" value="WD40_repeat_CS"/>
</dbReference>
<keyword evidence="5 7" id="KW-0648">Protein biosynthesis</keyword>
<evidence type="ECO:0000256" key="2">
    <source>
        <dbReference type="ARBA" id="ARBA00022540"/>
    </source>
</evidence>